<dbReference type="EMBL" id="OZ023711">
    <property type="protein sequence ID" value="CAK9859619.1"/>
    <property type="molecule type" value="Genomic_DNA"/>
</dbReference>
<dbReference type="Proteomes" id="UP001497522">
    <property type="component" value="Chromosome 10"/>
</dbReference>
<sequence length="125" mass="13541">MNEQLKEKLDNVEGLEVKCLTEEDPGILEEEKSPKLGLFMNTLTSFGGPLSLTDDVFDISDVGEELVAYNMVSEGNLDMSEDDRVVMHMLPEISTGPVAMGVSSCSGNVMRGEHQADHGCLGFGM</sequence>
<gene>
    <name evidence="1" type="ORF">CSSPJE1EN2_LOCUS2614</name>
</gene>
<name>A0ABP1AAW2_9BRYO</name>
<accession>A0ABP1AAW2</accession>
<protein>
    <submittedName>
        <fullName evidence="1">Uncharacterized protein</fullName>
    </submittedName>
</protein>
<evidence type="ECO:0000313" key="2">
    <source>
        <dbReference type="Proteomes" id="UP001497522"/>
    </source>
</evidence>
<organism evidence="1 2">
    <name type="scientific">Sphagnum jensenii</name>
    <dbReference type="NCBI Taxonomy" id="128206"/>
    <lineage>
        <taxon>Eukaryota</taxon>
        <taxon>Viridiplantae</taxon>
        <taxon>Streptophyta</taxon>
        <taxon>Embryophyta</taxon>
        <taxon>Bryophyta</taxon>
        <taxon>Sphagnophytina</taxon>
        <taxon>Sphagnopsida</taxon>
        <taxon>Sphagnales</taxon>
        <taxon>Sphagnaceae</taxon>
        <taxon>Sphagnum</taxon>
    </lineage>
</organism>
<proteinExistence type="predicted"/>
<evidence type="ECO:0000313" key="1">
    <source>
        <dbReference type="EMBL" id="CAK9859619.1"/>
    </source>
</evidence>
<keyword evidence="2" id="KW-1185">Reference proteome</keyword>
<reference evidence="1" key="1">
    <citation type="submission" date="2024-03" db="EMBL/GenBank/DDBJ databases">
        <authorList>
            <consortium name="ELIXIR-Norway"/>
            <consortium name="Elixir Norway"/>
        </authorList>
    </citation>
    <scope>NUCLEOTIDE SEQUENCE</scope>
</reference>